<keyword evidence="2" id="KW-1185">Reference proteome</keyword>
<sequence length="87" mass="9822">MLRDNSGGPNQFVTVRDLYNAQFMRDQFEGLTATLAGIKGWFVFSLNDRPEMCEILGRFDIEVVDVEYSINRSSAVQGCRGEVLIIT</sequence>
<dbReference type="Proteomes" id="UP000644588">
    <property type="component" value="Unassembled WGS sequence"/>
</dbReference>
<name>A0ABR9YMX7_9PROT</name>
<reference evidence="1" key="1">
    <citation type="submission" date="2020-04" db="EMBL/GenBank/DDBJ databases">
        <authorList>
            <person name="Sombolestani A."/>
        </authorList>
    </citation>
    <scope>NUCLEOTIDE SEQUENCE</scope>
    <source>
        <strain evidence="1">R-71646</strain>
    </source>
</reference>
<proteinExistence type="predicted"/>
<evidence type="ECO:0000313" key="2">
    <source>
        <dbReference type="Proteomes" id="UP000644588"/>
    </source>
</evidence>
<evidence type="ECO:0000313" key="1">
    <source>
        <dbReference type="EMBL" id="MBF0882922.1"/>
    </source>
</evidence>
<dbReference type="Gene3D" id="3.40.50.150">
    <property type="entry name" value="Vaccinia Virus protein VP39"/>
    <property type="match status" value="1"/>
</dbReference>
<organism evidence="1 2">
    <name type="scientific">Gluconobacter potus</name>
    <dbReference type="NCBI Taxonomy" id="2724927"/>
    <lineage>
        <taxon>Bacteria</taxon>
        <taxon>Pseudomonadati</taxon>
        <taxon>Pseudomonadota</taxon>
        <taxon>Alphaproteobacteria</taxon>
        <taxon>Acetobacterales</taxon>
        <taxon>Acetobacteraceae</taxon>
        <taxon>Gluconobacter</taxon>
    </lineage>
</organism>
<gene>
    <name evidence="1" type="ORF">HKD31_09225</name>
</gene>
<reference evidence="1" key="2">
    <citation type="submission" date="2020-11" db="EMBL/GenBank/DDBJ databases">
        <title>Description of novel Gluconobacter species.</title>
        <authorList>
            <person name="Cleenwerck I."/>
            <person name="Cnockaert M."/>
            <person name="Borremans W."/>
            <person name="Wieme A.D."/>
            <person name="De Vuyst L."/>
            <person name="Vandamme P."/>
        </authorList>
    </citation>
    <scope>NUCLEOTIDE SEQUENCE</scope>
    <source>
        <strain evidence="1">R-71646</strain>
    </source>
</reference>
<protein>
    <submittedName>
        <fullName evidence="1">Uncharacterized protein</fullName>
    </submittedName>
</protein>
<accession>A0ABR9YMX7</accession>
<dbReference type="EMBL" id="JABCQF010000004">
    <property type="protein sequence ID" value="MBF0882922.1"/>
    <property type="molecule type" value="Genomic_DNA"/>
</dbReference>
<dbReference type="RefSeq" id="WP_194264496.1">
    <property type="nucleotide sequence ID" value="NZ_JABCQF010000004.1"/>
</dbReference>
<comment type="caution">
    <text evidence="1">The sequence shown here is derived from an EMBL/GenBank/DDBJ whole genome shotgun (WGS) entry which is preliminary data.</text>
</comment>
<dbReference type="InterPro" id="IPR029063">
    <property type="entry name" value="SAM-dependent_MTases_sf"/>
</dbReference>